<evidence type="ECO:0000256" key="3">
    <source>
        <dbReference type="ARBA" id="ARBA00023242"/>
    </source>
</evidence>
<feature type="region of interest" description="Disordered" evidence="5">
    <location>
        <begin position="43"/>
        <end position="111"/>
    </location>
</feature>
<evidence type="ECO:0000256" key="1">
    <source>
        <dbReference type="ARBA" id="ARBA00004123"/>
    </source>
</evidence>
<dbReference type="GO" id="GO:0070822">
    <property type="term" value="C:Sin3-type complex"/>
    <property type="evidence" value="ECO:0007669"/>
    <property type="project" value="TreeGrafter"/>
</dbReference>
<name>A0A7R8ZLA6_9CRUS</name>
<gene>
    <name evidence="6" type="ORF">CTOB1V02_LOCUS6038</name>
</gene>
<dbReference type="PANTHER" id="PTHR12346:SF0">
    <property type="entry name" value="SIN3A, ISOFORM G"/>
    <property type="match status" value="1"/>
</dbReference>
<dbReference type="GO" id="GO:0003714">
    <property type="term" value="F:transcription corepressor activity"/>
    <property type="evidence" value="ECO:0007669"/>
    <property type="project" value="InterPro"/>
</dbReference>
<dbReference type="GO" id="GO:0000122">
    <property type="term" value="P:negative regulation of transcription by RNA polymerase II"/>
    <property type="evidence" value="ECO:0007669"/>
    <property type="project" value="TreeGrafter"/>
</dbReference>
<comment type="subcellular location">
    <subcellularLocation>
        <location evidence="1 4">Nucleus</location>
    </subcellularLocation>
</comment>
<evidence type="ECO:0000256" key="2">
    <source>
        <dbReference type="ARBA" id="ARBA00022491"/>
    </source>
</evidence>
<dbReference type="InterPro" id="IPR003822">
    <property type="entry name" value="PAH"/>
</dbReference>
<proteinExistence type="predicted"/>
<dbReference type="SUPFAM" id="SSF47762">
    <property type="entry name" value="PAH2 domain"/>
    <property type="match status" value="1"/>
</dbReference>
<reference evidence="6" key="1">
    <citation type="submission" date="2020-11" db="EMBL/GenBank/DDBJ databases">
        <authorList>
            <person name="Tran Van P."/>
        </authorList>
    </citation>
    <scope>NUCLEOTIDE SEQUENCE</scope>
</reference>
<accession>A0A7R8ZLA6</accession>
<dbReference type="Pfam" id="PF02671">
    <property type="entry name" value="PAH"/>
    <property type="match status" value="1"/>
</dbReference>
<dbReference type="AlphaFoldDB" id="A0A7R8ZLA6"/>
<organism evidence="6">
    <name type="scientific">Cyprideis torosa</name>
    <dbReference type="NCBI Taxonomy" id="163714"/>
    <lineage>
        <taxon>Eukaryota</taxon>
        <taxon>Metazoa</taxon>
        <taxon>Ecdysozoa</taxon>
        <taxon>Arthropoda</taxon>
        <taxon>Crustacea</taxon>
        <taxon>Oligostraca</taxon>
        <taxon>Ostracoda</taxon>
        <taxon>Podocopa</taxon>
        <taxon>Podocopida</taxon>
        <taxon>Cytherocopina</taxon>
        <taxon>Cytheroidea</taxon>
        <taxon>Cytherideidae</taxon>
        <taxon>Cyprideis</taxon>
    </lineage>
</organism>
<keyword evidence="2" id="KW-0678">Repressor</keyword>
<protein>
    <submittedName>
        <fullName evidence="6">Uncharacterized protein</fullName>
    </submittedName>
</protein>
<evidence type="ECO:0000313" key="6">
    <source>
        <dbReference type="EMBL" id="CAD7228149.1"/>
    </source>
</evidence>
<dbReference type="PANTHER" id="PTHR12346">
    <property type="entry name" value="SIN3B-RELATED"/>
    <property type="match status" value="1"/>
</dbReference>
<evidence type="ECO:0000256" key="5">
    <source>
        <dbReference type="SAM" id="MobiDB-lite"/>
    </source>
</evidence>
<sequence length="276" mass="28832">AAILTSSSSRNVSIGLIATAASTSIPTSASIPLTASSIVTSNPSAGHVASSPKRGPPAPSSTTLEEASSLPLLTSVAPWPVPTPAHPAVTSRGGGSGPSSTAAPTTHSPIGAPQFQVENVLPYLDQIKYRFWNQPQVYNDVVDIMKEFKSQSIDTPGVIERVLGLFKGHPDLIVGFNTLLPNGYKIEVEATLNGRPILGHHETSAEGTLQTITVVHSPDGVIKQTSTTQVSSELGTVWAFGVWYLIECLVPFLPGMDLAPEGRRALSILAPGSNAL</sequence>
<dbReference type="EMBL" id="OB661406">
    <property type="protein sequence ID" value="CAD7228149.1"/>
    <property type="molecule type" value="Genomic_DNA"/>
</dbReference>
<feature type="non-terminal residue" evidence="6">
    <location>
        <position position="1"/>
    </location>
</feature>
<dbReference type="InterPro" id="IPR039774">
    <property type="entry name" value="Sin3-like"/>
</dbReference>
<dbReference type="PROSITE" id="PS51477">
    <property type="entry name" value="PAH"/>
    <property type="match status" value="1"/>
</dbReference>
<keyword evidence="3 4" id="KW-0539">Nucleus</keyword>
<dbReference type="FunFam" id="1.20.1160.11:FF:000001">
    <property type="entry name" value="Paired amphipathic helix protein Sin3"/>
    <property type="match status" value="1"/>
</dbReference>
<dbReference type="InterPro" id="IPR036600">
    <property type="entry name" value="PAH_sf"/>
</dbReference>
<dbReference type="OrthoDB" id="6382148at2759"/>
<dbReference type="Gene3D" id="1.20.1160.11">
    <property type="entry name" value="Paired amphipathic helix"/>
    <property type="match status" value="1"/>
</dbReference>
<evidence type="ECO:0000256" key="4">
    <source>
        <dbReference type="PROSITE-ProRule" id="PRU00810"/>
    </source>
</evidence>